<keyword evidence="1" id="KW-0812">Transmembrane</keyword>
<dbReference type="EMBL" id="LC625835">
    <property type="protein sequence ID" value="BCU03767.1"/>
    <property type="molecule type" value="Genomic_DNA"/>
</dbReference>
<evidence type="ECO:0000313" key="2">
    <source>
        <dbReference type="EMBL" id="BCU03767.1"/>
    </source>
</evidence>
<protein>
    <submittedName>
        <fullName evidence="2">Uncharacterized protein</fullName>
    </submittedName>
</protein>
<keyword evidence="1" id="KW-1133">Transmembrane helix</keyword>
<keyword evidence="1" id="KW-0472">Membrane</keyword>
<proteinExistence type="predicted"/>
<sequence>MSGLWDRGAAIAQQIASNGGGHGRRRRTWPVVLFSSFLYRASFFFFLLAPKKKGKTQRGRAGHGLLPSTVAQCDPSDSRLPLSVVTIAARLHCGWPRAGLLCAHRDTPLDGPVEQAHFFFLGT</sequence>
<accession>A0A811BRK3</accession>
<name>A0A811BRK3_9VIRU</name>
<evidence type="ECO:0000313" key="3">
    <source>
        <dbReference type="Proteomes" id="UP001253637"/>
    </source>
</evidence>
<dbReference type="Proteomes" id="UP001253637">
    <property type="component" value="Segment"/>
</dbReference>
<reference evidence="2" key="1">
    <citation type="submission" date="2021-04" db="EMBL/GenBank/DDBJ databases">
        <title>Draft Genome Sequence of Pandoravirus japonicus, Isolated from the Sabaishi River of Niigata, Japan.</title>
        <authorList>
            <person name="Hosokawa N."/>
            <person name="Takahashi H."/>
            <person name="Aoki K."/>
            <person name="Takemura M."/>
        </authorList>
    </citation>
    <scope>NUCLEOTIDE SEQUENCE</scope>
</reference>
<organism evidence="2 3">
    <name type="scientific">Pandoravirus japonicus</name>
    <dbReference type="NCBI Taxonomy" id="2823154"/>
    <lineage>
        <taxon>Viruses</taxon>
        <taxon>Pandoravirus</taxon>
    </lineage>
</organism>
<feature type="transmembrane region" description="Helical" evidence="1">
    <location>
        <begin position="29"/>
        <end position="49"/>
    </location>
</feature>
<evidence type="ECO:0000256" key="1">
    <source>
        <dbReference type="SAM" id="Phobius"/>
    </source>
</evidence>